<reference evidence="1" key="1">
    <citation type="submission" date="2022-07" db="EMBL/GenBank/DDBJ databases">
        <title>Phylogenomic reconstructions and comparative analyses of Kickxellomycotina fungi.</title>
        <authorList>
            <person name="Reynolds N.K."/>
            <person name="Stajich J.E."/>
            <person name="Barry K."/>
            <person name="Grigoriev I.V."/>
            <person name="Crous P."/>
            <person name="Smith M.E."/>
        </authorList>
    </citation>
    <scope>NUCLEOTIDE SEQUENCE</scope>
    <source>
        <strain evidence="1">Benny 63K</strain>
    </source>
</reference>
<evidence type="ECO:0000313" key="1">
    <source>
        <dbReference type="EMBL" id="KAJ1901314.1"/>
    </source>
</evidence>
<name>A0ACC1IUV9_9FUNG</name>
<protein>
    <submittedName>
        <fullName evidence="1">Uncharacterized protein</fullName>
    </submittedName>
</protein>
<dbReference type="EMBL" id="JANBPG010000033">
    <property type="protein sequence ID" value="KAJ1901314.1"/>
    <property type="molecule type" value="Genomic_DNA"/>
</dbReference>
<sequence>MHPTLALLLLLASAAIATPLLDAQQPLNGTHYSRPALLVQDSGDGLSIDADADADATAPDACPIDTISCKGTGVNPCCSPRNGLLVLSMQWDTRWGPSNAFTVHGLWPDTCTGKQLPANGCDPSRSYSNISGIIQDADPSLFADMTTYWPSNKGNNDWFWTHEWVKHGTCVSTLDPSCYGGGGIDEYTPKRDVLDYFRKILELRETYDLFKALAASGIVPTEPEAGRLPKNTYTLKEFKKAIFDSWGVEPNVRCIGRRLQEVLLWFKVRGRDNYYPVEPWGRDSCNLISYQRKSTV</sequence>
<gene>
    <name evidence="1" type="ORF">LPJ66_000868</name>
</gene>
<proteinExistence type="predicted"/>
<keyword evidence="2" id="KW-1185">Reference proteome</keyword>
<evidence type="ECO:0000313" key="2">
    <source>
        <dbReference type="Proteomes" id="UP001150581"/>
    </source>
</evidence>
<comment type="caution">
    <text evidence="1">The sequence shown here is derived from an EMBL/GenBank/DDBJ whole genome shotgun (WGS) entry which is preliminary data.</text>
</comment>
<organism evidence="1 2">
    <name type="scientific">Kickxella alabastrina</name>
    <dbReference type="NCBI Taxonomy" id="61397"/>
    <lineage>
        <taxon>Eukaryota</taxon>
        <taxon>Fungi</taxon>
        <taxon>Fungi incertae sedis</taxon>
        <taxon>Zoopagomycota</taxon>
        <taxon>Kickxellomycotina</taxon>
        <taxon>Kickxellomycetes</taxon>
        <taxon>Kickxellales</taxon>
        <taxon>Kickxellaceae</taxon>
        <taxon>Kickxella</taxon>
    </lineage>
</organism>
<dbReference type="Proteomes" id="UP001150581">
    <property type="component" value="Unassembled WGS sequence"/>
</dbReference>
<accession>A0ACC1IUV9</accession>